<accession>A0A0J0XBK5</accession>
<name>A0A0J0XBK5_9TREE</name>
<evidence type="ECO:0000313" key="1">
    <source>
        <dbReference type="EMBL" id="KLT38442.1"/>
    </source>
</evidence>
<sequence>MPCYSSLPWATSADLVLSWPCGGTSPICRGNGVGARWVADDFHGEGTVQLSTIHLHGARLCAWAPQAASTGRRLRRPLVCDVARLMSNEGTASVRRLLSIPLLGSGRRSLSPAHDTAYWSVRPRRARTAHGGGGERPRDVFAAARRIVPRRCRVIQKEATRIVTHPTTPALYCTVLPLLRNGPCIHSPNV</sequence>
<gene>
    <name evidence="1" type="ORF">CC85DRAFT_33139</name>
</gene>
<dbReference type="GeneID" id="28987649"/>
<organism evidence="1 2">
    <name type="scientific">Cutaneotrichosporon oleaginosum</name>
    <dbReference type="NCBI Taxonomy" id="879819"/>
    <lineage>
        <taxon>Eukaryota</taxon>
        <taxon>Fungi</taxon>
        <taxon>Dikarya</taxon>
        <taxon>Basidiomycota</taxon>
        <taxon>Agaricomycotina</taxon>
        <taxon>Tremellomycetes</taxon>
        <taxon>Trichosporonales</taxon>
        <taxon>Trichosporonaceae</taxon>
        <taxon>Cutaneotrichosporon</taxon>
    </lineage>
</organism>
<evidence type="ECO:0000313" key="2">
    <source>
        <dbReference type="Proteomes" id="UP000053611"/>
    </source>
</evidence>
<dbReference type="Proteomes" id="UP000053611">
    <property type="component" value="Unassembled WGS sequence"/>
</dbReference>
<reference evidence="1 2" key="1">
    <citation type="submission" date="2015-03" db="EMBL/GenBank/DDBJ databases">
        <title>Genomics and transcriptomics of the oil-accumulating basidiomycete yeast T. oleaginosus allow insights into substrate utilization and the diverse evolutionary trajectories of mating systems in fungi.</title>
        <authorList>
            <consortium name="DOE Joint Genome Institute"/>
            <person name="Kourist R."/>
            <person name="Kracht O."/>
            <person name="Bracharz F."/>
            <person name="Lipzen A."/>
            <person name="Nolan M."/>
            <person name="Ohm R."/>
            <person name="Grigoriev I."/>
            <person name="Sun S."/>
            <person name="Heitman J."/>
            <person name="Bruck T."/>
            <person name="Nowrousian M."/>
        </authorList>
    </citation>
    <scope>NUCLEOTIDE SEQUENCE [LARGE SCALE GENOMIC DNA]</scope>
    <source>
        <strain evidence="1 2">IBC0246</strain>
    </source>
</reference>
<proteinExistence type="predicted"/>
<dbReference type="AlphaFoldDB" id="A0A0J0XBK5"/>
<keyword evidence="2" id="KW-1185">Reference proteome</keyword>
<protein>
    <submittedName>
        <fullName evidence="1">Uncharacterized protein</fullName>
    </submittedName>
</protein>
<dbReference type="EMBL" id="KQ087306">
    <property type="protein sequence ID" value="KLT38442.1"/>
    <property type="molecule type" value="Genomic_DNA"/>
</dbReference>
<dbReference type="RefSeq" id="XP_018274933.1">
    <property type="nucleotide sequence ID" value="XM_018427046.1"/>
</dbReference>